<dbReference type="PANTHER" id="PTHR45640">
    <property type="entry name" value="HEAT SHOCK PROTEIN HSP-12.2-RELATED"/>
    <property type="match status" value="1"/>
</dbReference>
<evidence type="ECO:0000313" key="8">
    <source>
        <dbReference type="WBParaSite" id="GPUH_0002104901-mRNA-1"/>
    </source>
</evidence>
<evidence type="ECO:0000256" key="2">
    <source>
        <dbReference type="PROSITE-ProRule" id="PRU00285"/>
    </source>
</evidence>
<protein>
    <submittedName>
        <fullName evidence="8">SHSP domain-containing protein</fullName>
    </submittedName>
</protein>
<evidence type="ECO:0000313" key="7">
    <source>
        <dbReference type="Proteomes" id="UP000271098"/>
    </source>
</evidence>
<accession>A0A183EJ83</accession>
<evidence type="ECO:0000256" key="3">
    <source>
        <dbReference type="RuleBase" id="RU003616"/>
    </source>
</evidence>
<keyword evidence="7" id="KW-1185">Reference proteome</keyword>
<dbReference type="WBParaSite" id="GPUH_0002104901-mRNA-1">
    <property type="protein sequence ID" value="GPUH_0002104901-mRNA-1"/>
    <property type="gene ID" value="GPUH_0002104901"/>
</dbReference>
<evidence type="ECO:0000256" key="4">
    <source>
        <dbReference type="SAM" id="MobiDB-lite"/>
    </source>
</evidence>
<evidence type="ECO:0000313" key="6">
    <source>
        <dbReference type="EMBL" id="VDN37326.1"/>
    </source>
</evidence>
<dbReference type="SUPFAM" id="SSF49764">
    <property type="entry name" value="HSP20-like chaperones"/>
    <property type="match status" value="1"/>
</dbReference>
<proteinExistence type="inferred from homology"/>
<dbReference type="PRINTS" id="PR00299">
    <property type="entry name" value="ACRYSTALLIN"/>
</dbReference>
<dbReference type="PANTHER" id="PTHR45640:SF13">
    <property type="entry name" value="HEAT SHOCK PROTEIN 22-RELATED"/>
    <property type="match status" value="1"/>
</dbReference>
<keyword evidence="1" id="KW-0346">Stress response</keyword>
<comment type="similarity">
    <text evidence="2 3">Belongs to the small heat shock protein (HSP20) family.</text>
</comment>
<dbReference type="GO" id="GO:0005737">
    <property type="term" value="C:cytoplasm"/>
    <property type="evidence" value="ECO:0007669"/>
    <property type="project" value="TreeGrafter"/>
</dbReference>
<dbReference type="InterPro" id="IPR008978">
    <property type="entry name" value="HSP20-like_chaperone"/>
</dbReference>
<dbReference type="OrthoDB" id="1431247at2759"/>
<dbReference type="Pfam" id="PF00011">
    <property type="entry name" value="HSP20"/>
    <property type="match status" value="1"/>
</dbReference>
<reference evidence="6 7" key="2">
    <citation type="submission" date="2018-11" db="EMBL/GenBank/DDBJ databases">
        <authorList>
            <consortium name="Pathogen Informatics"/>
        </authorList>
    </citation>
    <scope>NUCLEOTIDE SEQUENCE [LARGE SCALE GENOMIC DNA]</scope>
</reference>
<organism evidence="8">
    <name type="scientific">Gongylonema pulchrum</name>
    <dbReference type="NCBI Taxonomy" id="637853"/>
    <lineage>
        <taxon>Eukaryota</taxon>
        <taxon>Metazoa</taxon>
        <taxon>Ecdysozoa</taxon>
        <taxon>Nematoda</taxon>
        <taxon>Chromadorea</taxon>
        <taxon>Rhabditida</taxon>
        <taxon>Spirurina</taxon>
        <taxon>Spiruromorpha</taxon>
        <taxon>Spiruroidea</taxon>
        <taxon>Gongylonematidae</taxon>
        <taxon>Gongylonema</taxon>
    </lineage>
</organism>
<evidence type="ECO:0000256" key="1">
    <source>
        <dbReference type="ARBA" id="ARBA00023016"/>
    </source>
</evidence>
<dbReference type="GO" id="GO:0042026">
    <property type="term" value="P:protein refolding"/>
    <property type="evidence" value="ECO:0007669"/>
    <property type="project" value="TreeGrafter"/>
</dbReference>
<dbReference type="Gene3D" id="2.60.40.790">
    <property type="match status" value="1"/>
</dbReference>
<dbReference type="GO" id="GO:0051082">
    <property type="term" value="F:unfolded protein binding"/>
    <property type="evidence" value="ECO:0007669"/>
    <property type="project" value="TreeGrafter"/>
</dbReference>
<feature type="compositionally biased region" description="Polar residues" evidence="4">
    <location>
        <begin position="194"/>
        <end position="206"/>
    </location>
</feature>
<dbReference type="GO" id="GO:0005634">
    <property type="term" value="C:nucleus"/>
    <property type="evidence" value="ECO:0007669"/>
    <property type="project" value="TreeGrafter"/>
</dbReference>
<gene>
    <name evidence="6" type="ORF">GPUH_LOCUS21022</name>
</gene>
<evidence type="ECO:0000259" key="5">
    <source>
        <dbReference type="PROSITE" id="PS01031"/>
    </source>
</evidence>
<feature type="domain" description="SHSP" evidence="5">
    <location>
        <begin position="76"/>
        <end position="184"/>
    </location>
</feature>
<dbReference type="InterPro" id="IPR002068">
    <property type="entry name" value="A-crystallin/Hsp20_dom"/>
</dbReference>
<dbReference type="EMBL" id="UYRT01091660">
    <property type="protein sequence ID" value="VDN37326.1"/>
    <property type="molecule type" value="Genomic_DNA"/>
</dbReference>
<sequence length="206" mass="23156">MMPFAFRQHESEVFSGHKAVMSLFRYQSPRDYFYTSPMERFLVNALDNAFSDLSYRPLHSVAPYWLNQPVLNECNIGNSVGKARFTIINEKDKFAVEVDVAQFQPKDLSVSVRDGQLVIEGHHEERNDQSGSIERHFIRKYALPKEVSPDAIESHLSDSGVLTVMAKKAAIDAPQTRSIPIRAAPKEPLPGVEQNKNASAPGTQKK</sequence>
<name>A0A183EJ83_9BILA</name>
<dbReference type="AlphaFoldDB" id="A0A183EJ83"/>
<dbReference type="InterPro" id="IPR001436">
    <property type="entry name" value="Alpha-crystallin/sHSP_animal"/>
</dbReference>
<dbReference type="GO" id="GO:0009408">
    <property type="term" value="P:response to heat"/>
    <property type="evidence" value="ECO:0007669"/>
    <property type="project" value="TreeGrafter"/>
</dbReference>
<dbReference type="CDD" id="cd06526">
    <property type="entry name" value="metazoan_ACD"/>
    <property type="match status" value="1"/>
</dbReference>
<feature type="region of interest" description="Disordered" evidence="4">
    <location>
        <begin position="174"/>
        <end position="206"/>
    </location>
</feature>
<reference evidence="8" key="1">
    <citation type="submission" date="2016-06" db="UniProtKB">
        <authorList>
            <consortium name="WormBaseParasite"/>
        </authorList>
    </citation>
    <scope>IDENTIFICATION</scope>
</reference>
<dbReference type="PROSITE" id="PS01031">
    <property type="entry name" value="SHSP"/>
    <property type="match status" value="1"/>
</dbReference>
<dbReference type="Proteomes" id="UP000271098">
    <property type="component" value="Unassembled WGS sequence"/>
</dbReference>